<keyword evidence="2" id="KW-1185">Reference proteome</keyword>
<dbReference type="RefSeq" id="WP_382254944.1">
    <property type="nucleotide sequence ID" value="NZ_JBHTBX010000003.1"/>
</dbReference>
<name>A0ABW2R7M9_9BURK</name>
<dbReference type="EMBL" id="JBHTBX010000003">
    <property type="protein sequence ID" value="MFC7434071.1"/>
    <property type="molecule type" value="Genomic_DNA"/>
</dbReference>
<sequence>MNWRNLAFLAIVGFGAWQYWSDRPVKVAPGVTVAAEPRQNDAGSAEFVHKGYTIAPLQTFDIEARVLGVKSYRTGREADLSPVDLALGWGRMSDSAVLEQVSISQGNRFYFWRVKEFPIPREEIERSSANMHMIPADSGIERRLDQVREGQRVRIQGWLVEARGHDGWRWRSSLTRNDTGAGACEVIYVRDIAIL</sequence>
<comment type="caution">
    <text evidence="1">The sequence shown here is derived from an EMBL/GenBank/DDBJ whole genome shotgun (WGS) entry which is preliminary data.</text>
</comment>
<evidence type="ECO:0000313" key="2">
    <source>
        <dbReference type="Proteomes" id="UP001596495"/>
    </source>
</evidence>
<reference evidence="2" key="1">
    <citation type="journal article" date="2019" name="Int. J. Syst. Evol. Microbiol.">
        <title>The Global Catalogue of Microorganisms (GCM) 10K type strain sequencing project: providing services to taxonomists for standard genome sequencing and annotation.</title>
        <authorList>
            <consortium name="The Broad Institute Genomics Platform"/>
            <consortium name="The Broad Institute Genome Sequencing Center for Infectious Disease"/>
            <person name="Wu L."/>
            <person name="Ma J."/>
        </authorList>
    </citation>
    <scope>NUCLEOTIDE SEQUENCE [LARGE SCALE GENOMIC DNA]</scope>
    <source>
        <strain evidence="2">CCUG 54518</strain>
    </source>
</reference>
<proteinExistence type="predicted"/>
<dbReference type="Proteomes" id="UP001596495">
    <property type="component" value="Unassembled WGS sequence"/>
</dbReference>
<protein>
    <submittedName>
        <fullName evidence="1">Uncharacterized protein</fullName>
    </submittedName>
</protein>
<evidence type="ECO:0000313" key="1">
    <source>
        <dbReference type="EMBL" id="MFC7434071.1"/>
    </source>
</evidence>
<organism evidence="1 2">
    <name type="scientific">Hydrogenophaga bisanensis</name>
    <dbReference type="NCBI Taxonomy" id="439611"/>
    <lineage>
        <taxon>Bacteria</taxon>
        <taxon>Pseudomonadati</taxon>
        <taxon>Pseudomonadota</taxon>
        <taxon>Betaproteobacteria</taxon>
        <taxon>Burkholderiales</taxon>
        <taxon>Comamonadaceae</taxon>
        <taxon>Hydrogenophaga</taxon>
    </lineage>
</organism>
<gene>
    <name evidence="1" type="ORF">ACFQNJ_06055</name>
</gene>
<accession>A0ABW2R7M9</accession>